<comment type="caution">
    <text evidence="1">The sequence shown here is derived from an EMBL/GenBank/DDBJ whole genome shotgun (WGS) entry which is preliminary data.</text>
</comment>
<name>A0A1E5KWB4_9ENTE</name>
<evidence type="ECO:0008006" key="3">
    <source>
        <dbReference type="Google" id="ProtNLM"/>
    </source>
</evidence>
<evidence type="ECO:0000313" key="2">
    <source>
        <dbReference type="Proteomes" id="UP000095256"/>
    </source>
</evidence>
<keyword evidence="2" id="KW-1185">Reference proteome</keyword>
<proteinExistence type="predicted"/>
<dbReference type="Proteomes" id="UP000095256">
    <property type="component" value="Unassembled WGS sequence"/>
</dbReference>
<evidence type="ECO:0000313" key="1">
    <source>
        <dbReference type="EMBL" id="OEH82164.1"/>
    </source>
</evidence>
<accession>A0A1E5KWB4</accession>
<reference evidence="1 2" key="1">
    <citation type="submission" date="2016-09" db="EMBL/GenBank/DDBJ databases">
        <authorList>
            <person name="Capua I."/>
            <person name="De Benedictis P."/>
            <person name="Joannis T."/>
            <person name="Lombin L.H."/>
            <person name="Cattoli G."/>
        </authorList>
    </citation>
    <scope>NUCLEOTIDE SEQUENCE [LARGE SCALE GENOMIC DNA]</scope>
    <source>
        <strain evidence="1 2">LMG 25899</strain>
    </source>
</reference>
<sequence length="67" mass="7835">MKLQLDDQITTFSIHGEEITGRITAIYKYTLVVTNEFGSHLTTKKYLTTQGYSFPIWEKKHRITLNN</sequence>
<protein>
    <recommendedName>
        <fullName evidence="3">DUF2187 domain-containing protein</fullName>
    </recommendedName>
</protein>
<gene>
    <name evidence="1" type="ORF">BCR26_14290</name>
</gene>
<dbReference type="EMBL" id="MIEK01000027">
    <property type="protein sequence ID" value="OEH82164.1"/>
    <property type="molecule type" value="Genomic_DNA"/>
</dbReference>
<organism evidence="1 2">
    <name type="scientific">Enterococcus rivorum</name>
    <dbReference type="NCBI Taxonomy" id="762845"/>
    <lineage>
        <taxon>Bacteria</taxon>
        <taxon>Bacillati</taxon>
        <taxon>Bacillota</taxon>
        <taxon>Bacilli</taxon>
        <taxon>Lactobacillales</taxon>
        <taxon>Enterococcaceae</taxon>
        <taxon>Enterococcus</taxon>
    </lineage>
</organism>
<dbReference type="RefSeq" id="WP_069698886.1">
    <property type="nucleotide sequence ID" value="NZ_JAGGMA010000049.1"/>
</dbReference>
<dbReference type="AlphaFoldDB" id="A0A1E5KWB4"/>